<dbReference type="PANTHER" id="PTHR33823:SF4">
    <property type="entry name" value="GENERAL STRESS PROTEIN 16O"/>
    <property type="match status" value="1"/>
</dbReference>
<evidence type="ECO:0000313" key="7">
    <source>
        <dbReference type="Proteomes" id="UP000092884"/>
    </source>
</evidence>
<feature type="domain" description="Zinc finger DksA/TraR C4-type" evidence="5">
    <location>
        <begin position="75"/>
        <end position="110"/>
    </location>
</feature>
<dbReference type="InterPro" id="IPR000962">
    <property type="entry name" value="Znf_DskA_TraR"/>
</dbReference>
<evidence type="ECO:0000256" key="1">
    <source>
        <dbReference type="ARBA" id="ARBA00022723"/>
    </source>
</evidence>
<sequence length="113" mass="13139">MIEKFRIILQERIQSIQSHINTATHSFAELHSDRAPDHADIVSINSQGLLNASILTQYQTELRETEYALKKLNEGTFGVCEMCGDFIEEKRLELKPHAKFCIICREIYEKDRK</sequence>
<keyword evidence="1" id="KW-0479">Metal-binding</keyword>
<evidence type="ECO:0000313" key="6">
    <source>
        <dbReference type="EMBL" id="ANV98772.1"/>
    </source>
</evidence>
<dbReference type="SUPFAM" id="SSF109635">
    <property type="entry name" value="DnaK suppressor protein DksA, alpha-hairpin domain"/>
    <property type="match status" value="1"/>
</dbReference>
<protein>
    <recommendedName>
        <fullName evidence="5">Zinc finger DksA/TraR C4-type domain-containing protein</fullName>
    </recommendedName>
</protein>
<keyword evidence="2" id="KW-0863">Zinc-finger</keyword>
<dbReference type="AlphaFoldDB" id="A0A1B1U7T9"/>
<keyword evidence="7" id="KW-1185">Reference proteome</keyword>
<dbReference type="Proteomes" id="UP000092884">
    <property type="component" value="Chromosome"/>
</dbReference>
<evidence type="ECO:0000256" key="4">
    <source>
        <dbReference type="PROSITE-ProRule" id="PRU00510"/>
    </source>
</evidence>
<dbReference type="EMBL" id="CP016503">
    <property type="protein sequence ID" value="ANV98772.1"/>
    <property type="molecule type" value="Genomic_DNA"/>
</dbReference>
<dbReference type="PROSITE" id="PS01102">
    <property type="entry name" value="ZF_DKSA_1"/>
    <property type="match status" value="1"/>
</dbReference>
<evidence type="ECO:0000259" key="5">
    <source>
        <dbReference type="Pfam" id="PF01258"/>
    </source>
</evidence>
<proteinExistence type="predicted"/>
<feature type="zinc finger region" description="dksA C4-type" evidence="4">
    <location>
        <begin position="80"/>
        <end position="104"/>
    </location>
</feature>
<dbReference type="PROSITE" id="PS51128">
    <property type="entry name" value="ZF_DKSA_2"/>
    <property type="match status" value="1"/>
</dbReference>
<organism evidence="6 7">
    <name type="scientific">Helicobacter enhydrae</name>
    <dbReference type="NCBI Taxonomy" id="222136"/>
    <lineage>
        <taxon>Bacteria</taxon>
        <taxon>Pseudomonadati</taxon>
        <taxon>Campylobacterota</taxon>
        <taxon>Epsilonproteobacteria</taxon>
        <taxon>Campylobacterales</taxon>
        <taxon>Helicobacteraceae</taxon>
        <taxon>Helicobacter</taxon>
    </lineage>
</organism>
<dbReference type="SUPFAM" id="SSF57716">
    <property type="entry name" value="Glucocorticoid receptor-like (DNA-binding domain)"/>
    <property type="match status" value="1"/>
</dbReference>
<evidence type="ECO:0000256" key="3">
    <source>
        <dbReference type="ARBA" id="ARBA00022833"/>
    </source>
</evidence>
<dbReference type="PANTHER" id="PTHR33823">
    <property type="entry name" value="RNA POLYMERASE-BINDING TRANSCRIPTION FACTOR DKSA-RELATED"/>
    <property type="match status" value="1"/>
</dbReference>
<name>A0A1B1U7T9_9HELI</name>
<accession>A0A1B1U7T9</accession>
<dbReference type="InterPro" id="IPR020458">
    <property type="entry name" value="Znf_DskA_TraR_CS"/>
</dbReference>
<dbReference type="KEGG" id="het:BBW65_05490"/>
<reference evidence="7" key="1">
    <citation type="submission" date="2016-07" db="EMBL/GenBank/DDBJ databases">
        <authorList>
            <person name="Florea S."/>
            <person name="Webb J.S."/>
            <person name="Jaromczyk J."/>
            <person name="Schardl C.L."/>
        </authorList>
    </citation>
    <scope>NUCLEOTIDE SEQUENCE [LARGE SCALE GENOMIC DNA]</scope>
    <source>
        <strain evidence="7">MIT 01-6242</strain>
    </source>
</reference>
<dbReference type="Pfam" id="PF01258">
    <property type="entry name" value="zf-dskA_traR"/>
    <property type="match status" value="1"/>
</dbReference>
<dbReference type="NCBIfam" id="NF033459">
    <property type="entry name" value="DksA_like"/>
    <property type="match status" value="1"/>
</dbReference>
<dbReference type="GO" id="GO:0008270">
    <property type="term" value="F:zinc ion binding"/>
    <property type="evidence" value="ECO:0007669"/>
    <property type="project" value="UniProtKB-KW"/>
</dbReference>
<dbReference type="InterPro" id="IPR037187">
    <property type="entry name" value="DnaK_N"/>
</dbReference>
<keyword evidence="3" id="KW-0862">Zinc</keyword>
<dbReference type="STRING" id="222136.BBW65_05490"/>
<evidence type="ECO:0000256" key="2">
    <source>
        <dbReference type="ARBA" id="ARBA00022771"/>
    </source>
</evidence>
<dbReference type="Gene3D" id="1.20.120.910">
    <property type="entry name" value="DksA, coiled-coil domain"/>
    <property type="match status" value="1"/>
</dbReference>
<gene>
    <name evidence="6" type="ORF">BBW65_05490</name>
</gene>